<evidence type="ECO:0000256" key="3">
    <source>
        <dbReference type="ARBA" id="ARBA00004535"/>
    </source>
</evidence>
<protein>
    <recommendedName>
        <fullName evidence="12">Alpha trans-inducing protein</fullName>
    </recommendedName>
    <alternativeName>
        <fullName evidence="13">Alpha-TIF</fullName>
    </alternativeName>
</protein>
<comment type="similarity">
    <text evidence="4">Belongs to the herpesviridae tegument protein VP16 protein family.</text>
</comment>
<keyword evidence="11" id="KW-0804">Transcription</keyword>
<dbReference type="KEGG" id="vg:3850231"/>
<evidence type="ECO:0000256" key="6">
    <source>
        <dbReference type="ARBA" id="ARBA00022562"/>
    </source>
</evidence>
<evidence type="ECO:0000256" key="9">
    <source>
        <dbReference type="ARBA" id="ARBA00023015"/>
    </source>
</evidence>
<comment type="function">
    <text evidence="1">May play a role in the aggregation of tegument proteins around nucleocapsids during virus morphogenesis.</text>
</comment>
<dbReference type="SMART" id="SM00814">
    <property type="entry name" value="Alpha_TIF"/>
    <property type="match status" value="1"/>
</dbReference>
<evidence type="ECO:0000256" key="11">
    <source>
        <dbReference type="ARBA" id="ARBA00023163"/>
    </source>
</evidence>
<organismHost>
    <name type="scientific">Homo sapiens</name>
    <name type="common">Human</name>
    <dbReference type="NCBI Taxonomy" id="9606"/>
</organismHost>
<gene>
    <name evidence="16" type="primary">VP16</name>
    <name evidence="17" type="synonym">UL48</name>
</gene>
<dbReference type="RefSeq" id="YP_443895.1">
    <property type="nucleotide sequence ID" value="NC_007653.1"/>
</dbReference>
<organismHost>
    <name type="scientific">Macaca fascicularis</name>
    <name type="common">Crab-eating macaque</name>
    <name type="synonym">Cynomolgus monkey</name>
    <dbReference type="NCBI Taxonomy" id="9541"/>
</organismHost>
<feature type="region of interest" description="Disordered" evidence="14">
    <location>
        <begin position="1"/>
        <end position="39"/>
    </location>
</feature>
<dbReference type="InterPro" id="IPR003174">
    <property type="entry name" value="Alpha_TIF"/>
</dbReference>
<evidence type="ECO:0000256" key="13">
    <source>
        <dbReference type="ARBA" id="ARBA00033186"/>
    </source>
</evidence>
<evidence type="ECO:0000256" key="10">
    <source>
        <dbReference type="ARBA" id="ARBA00023125"/>
    </source>
</evidence>
<keyword evidence="6" id="KW-1048">Host nucleus</keyword>
<evidence type="ECO:0000256" key="1">
    <source>
        <dbReference type="ARBA" id="ARBA00002794"/>
    </source>
</evidence>
<organismHost>
    <name type="scientific">Macaca mulatta</name>
    <name type="common">Rhesus macaque</name>
    <dbReference type="NCBI Taxonomy" id="9544"/>
</organismHost>
<dbReference type="GO" id="GO:0042025">
    <property type="term" value="C:host cell nucleus"/>
    <property type="evidence" value="ECO:0007669"/>
    <property type="project" value="UniProtKB-SubCell"/>
</dbReference>
<dbReference type="GO" id="GO:0019033">
    <property type="term" value="C:viral tegument"/>
    <property type="evidence" value="ECO:0007669"/>
    <property type="project" value="UniProtKB-SubCell"/>
</dbReference>
<organismHost>
    <name type="scientific">Macaca leonina</name>
    <name type="common">Northern pig-tailed macaque</name>
    <name type="synonym">Macaca nemestrina leonina</name>
    <dbReference type="NCBI Taxonomy" id="90387"/>
</organismHost>
<reference evidence="17" key="2">
    <citation type="submission" date="2005-07" db="EMBL/GenBank/DDBJ databases">
        <authorList>
            <person name="Tyler S."/>
            <person name="Severini A."/>
        </authorList>
    </citation>
    <scope>NUCLEOTIDE SEQUENCE</scope>
    <source>
        <strain evidence="17">X313</strain>
    </source>
</reference>
<keyword evidence="7" id="KW-0920">Virion tegument</keyword>
<dbReference type="Pfam" id="PF12149">
    <property type="entry name" value="HSV_VP16_C"/>
    <property type="match status" value="1"/>
</dbReference>
<dbReference type="InterPro" id="IPR036538">
    <property type="entry name" value="Alpha_TIF_sf"/>
</dbReference>
<comment type="subcellular location">
    <subcellularLocation>
        <location evidence="2">Host nucleus</location>
    </subcellularLocation>
    <subcellularLocation>
        <location evidence="3">Virion tegument</location>
    </subcellularLocation>
</comment>
<evidence type="ECO:0000256" key="14">
    <source>
        <dbReference type="SAM" id="MobiDB-lite"/>
    </source>
</evidence>
<evidence type="ECO:0000256" key="4">
    <source>
        <dbReference type="ARBA" id="ARBA00010001"/>
    </source>
</evidence>
<organismHost>
    <name type="scientific">Macaca nemestrina</name>
    <name type="common">Pig-tailed macaque</name>
    <dbReference type="NCBI Taxonomy" id="9545"/>
</organismHost>
<dbReference type="EMBL" id="DQ149153">
    <property type="protein sequence ID" value="ABA29302.1"/>
    <property type="molecule type" value="Genomic_DNA"/>
</dbReference>
<sequence>MESLFDELFADMDTDGDSPPRRPTGGAEPPDAATAPRPYATGRLSQAQIMPQPPVPVPPAALYNRLLEDLGFGDGPALCTILDSWNEDLFSGLPANPDLYRECRFLSTLPGDVVVWGDAHAPDRGPIDIRAHGSAPFPSLPARREGLPAYCEALTRFFHSELRAREESYRRVLANFCSALYRYLRASTRQLHRQAALKGRPRDLQEMLRAAVAERYYRETARLARVLFLHLYLFLVREILWAVYAEQVMRQDLFEGLRCDLEQARQLSCLFQPLLFVHGALSVGGEPVSPARLRELNHVRERLNLPLIRSAATEEPGAALTAAPALQTQRARSSGYFMTLIRVKLDAYSEWSAGSEGAEVLREHAYSRRRERTNYGSSIEGLLELPDDADYDADAPPPPPRLSFATGAPRRRRSAVPRTDVSLGDELRLDGDASMTPSEALDDFDLTLLGDDDDDDRAGVPDDAAYASLDMADFEFEQMFTDALGIDEFGG</sequence>
<keyword evidence="10" id="KW-0238">DNA-binding</keyword>
<evidence type="ECO:0000259" key="15">
    <source>
        <dbReference type="Pfam" id="PF12149"/>
    </source>
</evidence>
<dbReference type="Gene3D" id="1.10.1290.10">
    <property type="entry name" value="Alpha trans-inducing (Alpha-TIF)"/>
    <property type="match status" value="1"/>
</dbReference>
<evidence type="ECO:0000313" key="17">
    <source>
        <dbReference type="EMBL" id="ABA29302.1"/>
    </source>
</evidence>
<keyword evidence="8" id="KW-0946">Virion</keyword>
<dbReference type="InterPro" id="IPR021051">
    <property type="entry name" value="HSV_VP16_C"/>
</dbReference>
<evidence type="ECO:0000256" key="2">
    <source>
        <dbReference type="ARBA" id="ARBA00004147"/>
    </source>
</evidence>
<dbReference type="GO" id="GO:0003677">
    <property type="term" value="F:DNA binding"/>
    <property type="evidence" value="ECO:0007669"/>
    <property type="project" value="UniProtKB-KW"/>
</dbReference>
<evidence type="ECO:0000256" key="7">
    <source>
        <dbReference type="ARBA" id="ARBA00022580"/>
    </source>
</evidence>
<evidence type="ECO:0000313" key="18">
    <source>
        <dbReference type="Proteomes" id="UP000132309"/>
    </source>
</evidence>
<organism evidence="16">
    <name type="scientific">Cercopithecine herpesvirus 16</name>
    <name type="common">CeHV-16</name>
    <name type="synonym">Herpesvirus papio 2</name>
    <dbReference type="NCBI Taxonomy" id="340907"/>
    <lineage>
        <taxon>Viruses</taxon>
        <taxon>Duplodnaviria</taxon>
        <taxon>Heunggongvirae</taxon>
        <taxon>Peploviricota</taxon>
        <taxon>Herviviricetes</taxon>
        <taxon>Herpesvirales</taxon>
        <taxon>Orthoherpesviridae</taxon>
        <taxon>Alphaherpesvirinae</taxon>
        <taxon>Simplexvirus</taxon>
        <taxon>Simplexvirus papiinealpha2</taxon>
    </lineage>
</organism>
<keyword evidence="18" id="KW-1185">Reference proteome</keyword>
<accession>Q9ELS1</accession>
<proteinExistence type="inferred from homology"/>
<keyword evidence="9" id="KW-0805">Transcription regulation</keyword>
<dbReference type="SUPFAM" id="SSF56548">
    <property type="entry name" value="Conserved core of transcriptional regulatory protein vp16"/>
    <property type="match status" value="1"/>
</dbReference>
<dbReference type="EMBL" id="AF294740">
    <property type="protein sequence ID" value="AAG01881.1"/>
    <property type="molecule type" value="Genomic_DNA"/>
</dbReference>
<dbReference type="GeneID" id="3850231"/>
<keyword evidence="5" id="KW-0597">Phosphoprotein</keyword>
<dbReference type="Proteomes" id="UP000132309">
    <property type="component" value="Segment"/>
</dbReference>
<feature type="region of interest" description="Disordered" evidence="14">
    <location>
        <begin position="387"/>
        <end position="419"/>
    </location>
</feature>
<dbReference type="Pfam" id="PF02232">
    <property type="entry name" value="Alpha_TIF"/>
    <property type="match status" value="1"/>
</dbReference>
<feature type="compositionally biased region" description="Acidic residues" evidence="14">
    <location>
        <begin position="1"/>
        <end position="16"/>
    </location>
</feature>
<feature type="domain" description="Herpes simplex virus Tegument protein VP16 C-terminal" evidence="15">
    <location>
        <begin position="462"/>
        <end position="491"/>
    </location>
</feature>
<name>Q9ELS1_CHV16</name>
<evidence type="ECO:0000256" key="12">
    <source>
        <dbReference type="ARBA" id="ARBA00030037"/>
    </source>
</evidence>
<evidence type="ECO:0000313" key="16">
    <source>
        <dbReference type="EMBL" id="AAG01881.1"/>
    </source>
</evidence>
<evidence type="ECO:0000256" key="8">
    <source>
        <dbReference type="ARBA" id="ARBA00022844"/>
    </source>
</evidence>
<reference evidence="16" key="1">
    <citation type="journal article" date="2002" name="Virology">
        <title>Herpesvirus papio 2 encodes a virion host shutoff function.</title>
        <authorList>
            <person name="Bigger J.E."/>
            <person name="Martin D.W."/>
        </authorList>
    </citation>
    <scope>NUCLEOTIDE SEQUENCE</scope>
    <source>
        <strain evidence="16">X313</strain>
    </source>
</reference>
<evidence type="ECO:0000256" key="5">
    <source>
        <dbReference type="ARBA" id="ARBA00022553"/>
    </source>
</evidence>
<reference evidence="17 18" key="3">
    <citation type="journal article" date="2006" name="J. Virol.">
        <title>The complete genome sequence of herpesvirus papio 2 (Cercopithecine herpesvirus 16) shows evidence of recombination events among various progenitor herpesviruses.</title>
        <authorList>
            <person name="Tyler S.D."/>
            <person name="Severini A."/>
        </authorList>
    </citation>
    <scope>NUCLEOTIDE SEQUENCE [LARGE SCALE GENOMIC DNA]</scope>
    <source>
        <strain evidence="17">X313</strain>
    </source>
</reference>
<accession>Q2QBC8</accession>
<dbReference type="GO" id="GO:0006355">
    <property type="term" value="P:regulation of DNA-templated transcription"/>
    <property type="evidence" value="ECO:0007669"/>
    <property type="project" value="InterPro"/>
</dbReference>